<dbReference type="Gene3D" id="2.40.50.580">
    <property type="match status" value="1"/>
</dbReference>
<dbReference type="PANTHER" id="PTHR30545">
    <property type="entry name" value="SUGAR FERMENTATION STIMULATION PROTEIN A"/>
    <property type="match status" value="1"/>
</dbReference>
<dbReference type="InterPro" id="IPR005224">
    <property type="entry name" value="SfsA"/>
</dbReference>
<evidence type="ECO:0000313" key="4">
    <source>
        <dbReference type="EMBL" id="AZS17876.1"/>
    </source>
</evidence>
<name>A0A3Q9IFH9_9BACL</name>
<protein>
    <recommendedName>
        <fullName evidence="1">Sugar fermentation stimulation protein homolog</fullName>
    </recommendedName>
</protein>
<evidence type="ECO:0000313" key="5">
    <source>
        <dbReference type="Proteomes" id="UP000270678"/>
    </source>
</evidence>
<sequence>MKYTNMVHGSFEKKLNRFMAEVYVNGIKEQVHIKNTGRLTNLLQPGVEVLLEFNDRPNRKTRFSLISVAKGGGWVNIDSLAPNRMAFEALKAGKLSEFGAVNHIQREVTYGDSRFDLYFEKDDEKGFIEIKGVTLEENGVAMFPDAPTSRGTKHVLELIRAAQEGDTCAILFIVQMKGCCSLTPHREMDPTFADALRQASLQGVQILAYDALVEEDACIIDAPLPVQIEGMEARKINRP</sequence>
<dbReference type="InterPro" id="IPR040452">
    <property type="entry name" value="SfsA_C"/>
</dbReference>
<feature type="domain" description="Sugar fermentation stimulation protein C-terminal" evidence="2">
    <location>
        <begin position="81"/>
        <end position="215"/>
    </location>
</feature>
<evidence type="ECO:0000259" key="3">
    <source>
        <dbReference type="Pfam" id="PF17746"/>
    </source>
</evidence>
<organism evidence="4 5">
    <name type="scientific">Paenibacillus lutimineralis</name>
    <dbReference type="NCBI Taxonomy" id="2707005"/>
    <lineage>
        <taxon>Bacteria</taxon>
        <taxon>Bacillati</taxon>
        <taxon>Bacillota</taxon>
        <taxon>Bacilli</taxon>
        <taxon>Bacillales</taxon>
        <taxon>Paenibacillaceae</taxon>
        <taxon>Paenibacillus</taxon>
    </lineage>
</organism>
<dbReference type="Pfam" id="PF17746">
    <property type="entry name" value="SfsA_N"/>
    <property type="match status" value="1"/>
</dbReference>
<keyword evidence="5" id="KW-1185">Reference proteome</keyword>
<evidence type="ECO:0000256" key="1">
    <source>
        <dbReference type="HAMAP-Rule" id="MF_00095"/>
    </source>
</evidence>
<dbReference type="HAMAP" id="MF_00095">
    <property type="entry name" value="SfsA"/>
    <property type="match status" value="1"/>
</dbReference>
<dbReference type="PANTHER" id="PTHR30545:SF2">
    <property type="entry name" value="SUGAR FERMENTATION STIMULATION PROTEIN A"/>
    <property type="match status" value="1"/>
</dbReference>
<dbReference type="InterPro" id="IPR041465">
    <property type="entry name" value="SfsA_N"/>
</dbReference>
<dbReference type="GO" id="GO:0003677">
    <property type="term" value="F:DNA binding"/>
    <property type="evidence" value="ECO:0007669"/>
    <property type="project" value="InterPro"/>
</dbReference>
<evidence type="ECO:0000259" key="2">
    <source>
        <dbReference type="Pfam" id="PF03749"/>
    </source>
</evidence>
<dbReference type="RefSeq" id="WP_127003850.1">
    <property type="nucleotide sequence ID" value="NZ_CP034346.1"/>
</dbReference>
<dbReference type="EMBL" id="CP034346">
    <property type="protein sequence ID" value="AZS17876.1"/>
    <property type="molecule type" value="Genomic_DNA"/>
</dbReference>
<accession>A0A3Q9IFH9</accession>
<dbReference type="Proteomes" id="UP000270678">
    <property type="component" value="Chromosome"/>
</dbReference>
<dbReference type="NCBIfam" id="TIGR00230">
    <property type="entry name" value="sfsA"/>
    <property type="match status" value="1"/>
</dbReference>
<dbReference type="OrthoDB" id="9802365at2"/>
<gene>
    <name evidence="1 4" type="primary">sfsA</name>
    <name evidence="4" type="ORF">EI981_27870</name>
</gene>
<reference evidence="5" key="1">
    <citation type="submission" date="2018-12" db="EMBL/GenBank/DDBJ databases">
        <title>Complete genome sequence of Paenibacillus sp. MBLB1234.</title>
        <authorList>
            <person name="Nam Y.-D."/>
            <person name="Kang J."/>
            <person name="Chung W.-H."/>
            <person name="Park Y.S."/>
        </authorList>
    </citation>
    <scope>NUCLEOTIDE SEQUENCE [LARGE SCALE GENOMIC DNA]</scope>
    <source>
        <strain evidence="5">MBLB1234</strain>
    </source>
</reference>
<dbReference type="KEGG" id="plut:EI981_27870"/>
<dbReference type="Gene3D" id="3.40.1350.60">
    <property type="match status" value="1"/>
</dbReference>
<dbReference type="Pfam" id="PF03749">
    <property type="entry name" value="SfsA"/>
    <property type="match status" value="1"/>
</dbReference>
<dbReference type="CDD" id="cd22359">
    <property type="entry name" value="SfsA-like_bacterial"/>
    <property type="match status" value="1"/>
</dbReference>
<comment type="similarity">
    <text evidence="1">Belongs to the SfsA family.</text>
</comment>
<feature type="domain" description="SfsA N-terminal OB" evidence="3">
    <location>
        <begin position="14"/>
        <end position="77"/>
    </location>
</feature>
<dbReference type="AlphaFoldDB" id="A0A3Q9IFH9"/>
<proteinExistence type="inferred from homology"/>